<keyword evidence="5" id="KW-0963">Cytoplasm</keyword>
<evidence type="ECO:0000313" key="11">
    <source>
        <dbReference type="EMBL" id="EFF41843.1"/>
    </source>
</evidence>
<evidence type="ECO:0000256" key="5">
    <source>
        <dbReference type="HAMAP-Rule" id="MF_00909"/>
    </source>
</evidence>
<dbReference type="PRINTS" id="PR00423">
    <property type="entry name" value="CELLDVISFTSZ"/>
</dbReference>
<feature type="domain" description="Tubulin/FtsZ GTPase" evidence="9">
    <location>
        <begin position="26"/>
        <end position="217"/>
    </location>
</feature>
<evidence type="ECO:0000256" key="4">
    <source>
        <dbReference type="ARBA" id="ARBA00023210"/>
    </source>
</evidence>
<dbReference type="RefSeq" id="WP_005683121.1">
    <property type="nucleotide sequence ID" value="NZ_ADNC01000002.1"/>
</dbReference>
<dbReference type="SMART" id="SM00865">
    <property type="entry name" value="Tubulin_C"/>
    <property type="match status" value="1"/>
</dbReference>
<evidence type="ECO:0000256" key="6">
    <source>
        <dbReference type="NCBIfam" id="TIGR00065"/>
    </source>
</evidence>
<feature type="binding site" evidence="5">
    <location>
        <position position="152"/>
    </location>
    <ligand>
        <name>GTP</name>
        <dbReference type="ChEBI" id="CHEBI:37565"/>
    </ligand>
</feature>
<organism evidence="11 12">
    <name type="scientific">Mycoplasmopsis alligatoris A21JP2</name>
    <dbReference type="NCBI Taxonomy" id="747682"/>
    <lineage>
        <taxon>Bacteria</taxon>
        <taxon>Bacillati</taxon>
        <taxon>Mycoplasmatota</taxon>
        <taxon>Mycoplasmoidales</taxon>
        <taxon>Metamycoplasmataceae</taxon>
        <taxon>Mycoplasmopsis</taxon>
    </lineage>
</organism>
<keyword evidence="5 7" id="KW-0132">Cell division</keyword>
<dbReference type="GO" id="GO:0000917">
    <property type="term" value="P:division septum assembly"/>
    <property type="evidence" value="ECO:0007669"/>
    <property type="project" value="UniProtKB-KW"/>
</dbReference>
<comment type="subcellular location">
    <subcellularLocation>
        <location evidence="5">Cytoplasm</location>
    </subcellularLocation>
    <text evidence="5">Assembles at midcell at the inner surface of the cytoplasmic membrane.</text>
</comment>
<feature type="domain" description="Tubulin/FtsZ 2-layer sandwich" evidence="10">
    <location>
        <begin position="219"/>
        <end position="341"/>
    </location>
</feature>
<dbReference type="Pfam" id="PF12327">
    <property type="entry name" value="FtsZ_C"/>
    <property type="match status" value="1"/>
</dbReference>
<comment type="similarity">
    <text evidence="1 5 7">Belongs to the FtsZ family.</text>
</comment>
<dbReference type="GO" id="GO:0032153">
    <property type="term" value="C:cell division site"/>
    <property type="evidence" value="ECO:0007669"/>
    <property type="project" value="UniProtKB-UniRule"/>
</dbReference>
<feature type="binding site" evidence="5">
    <location>
        <begin position="34"/>
        <end position="38"/>
    </location>
    <ligand>
        <name>GTP</name>
        <dbReference type="ChEBI" id="CHEBI:37565"/>
    </ligand>
</feature>
<dbReference type="EMBL" id="ADNC01000002">
    <property type="protein sequence ID" value="EFF41843.1"/>
    <property type="molecule type" value="Genomic_DNA"/>
</dbReference>
<feature type="binding site" evidence="5">
    <location>
        <position position="156"/>
    </location>
    <ligand>
        <name>GTP</name>
        <dbReference type="ChEBI" id="CHEBI:37565"/>
    </ligand>
</feature>
<evidence type="ECO:0000256" key="2">
    <source>
        <dbReference type="ARBA" id="ARBA00022741"/>
    </source>
</evidence>
<proteinExistence type="inferred from homology"/>
<feature type="binding site" evidence="5">
    <location>
        <begin position="121"/>
        <end position="123"/>
    </location>
    <ligand>
        <name>GTP</name>
        <dbReference type="ChEBI" id="CHEBI:37565"/>
    </ligand>
</feature>
<gene>
    <name evidence="5 11" type="primary">ftsZ</name>
    <name evidence="11" type="ORF">MALL_0133</name>
</gene>
<evidence type="ECO:0000256" key="3">
    <source>
        <dbReference type="ARBA" id="ARBA00023134"/>
    </source>
</evidence>
<keyword evidence="5 7" id="KW-0131">Cell cycle</keyword>
<dbReference type="CDD" id="cd02201">
    <property type="entry name" value="FtsZ_type1"/>
    <property type="match status" value="1"/>
</dbReference>
<dbReference type="InterPro" id="IPR008280">
    <property type="entry name" value="Tub_FtsZ_C"/>
</dbReference>
<feature type="compositionally biased region" description="Basic and acidic residues" evidence="8">
    <location>
        <begin position="409"/>
        <end position="420"/>
    </location>
</feature>
<keyword evidence="4 5" id="KW-0717">Septation</keyword>
<dbReference type="GO" id="GO:0051258">
    <property type="term" value="P:protein polymerization"/>
    <property type="evidence" value="ECO:0007669"/>
    <property type="project" value="UniProtKB-UniRule"/>
</dbReference>
<dbReference type="Pfam" id="PF00091">
    <property type="entry name" value="Tubulin"/>
    <property type="match status" value="1"/>
</dbReference>
<evidence type="ECO:0000259" key="10">
    <source>
        <dbReference type="SMART" id="SM00865"/>
    </source>
</evidence>
<dbReference type="HAMAP" id="MF_00909">
    <property type="entry name" value="FtsZ"/>
    <property type="match status" value="1"/>
</dbReference>
<feature type="binding site" evidence="5">
    <location>
        <position position="199"/>
    </location>
    <ligand>
        <name>GTP</name>
        <dbReference type="ChEBI" id="CHEBI:37565"/>
    </ligand>
</feature>
<dbReference type="InterPro" id="IPR024757">
    <property type="entry name" value="FtsZ_C"/>
</dbReference>
<comment type="function">
    <text evidence="5 7">Essential cell division protein that forms a contractile ring structure (Z ring) at the future cell division site. The regulation of the ring assembly controls the timing and the location of cell division. One of the functions of the FtsZ ring is to recruit other cell division proteins to the septum to produce a new cell wall between the dividing cells. Binds GTP and shows GTPase activity.</text>
</comment>
<dbReference type="PANTHER" id="PTHR30314">
    <property type="entry name" value="CELL DIVISION PROTEIN FTSZ-RELATED"/>
    <property type="match status" value="1"/>
</dbReference>
<dbReference type="GO" id="GO:0005737">
    <property type="term" value="C:cytoplasm"/>
    <property type="evidence" value="ECO:0007669"/>
    <property type="project" value="UniProtKB-SubCell"/>
</dbReference>
<evidence type="ECO:0000256" key="1">
    <source>
        <dbReference type="ARBA" id="ARBA00009690"/>
    </source>
</evidence>
<feature type="region of interest" description="Disordered" evidence="8">
    <location>
        <begin position="79"/>
        <end position="102"/>
    </location>
</feature>
<dbReference type="GO" id="GO:0043093">
    <property type="term" value="P:FtsZ-dependent cytokinesis"/>
    <property type="evidence" value="ECO:0007669"/>
    <property type="project" value="UniProtKB-UniRule"/>
</dbReference>
<feature type="region of interest" description="Disordered" evidence="8">
    <location>
        <begin position="405"/>
        <end position="426"/>
    </location>
</feature>
<dbReference type="Proteomes" id="UP000004757">
    <property type="component" value="Unassembled WGS sequence"/>
</dbReference>
<dbReference type="InterPro" id="IPR000158">
    <property type="entry name" value="Cell_div_FtsZ"/>
</dbReference>
<evidence type="ECO:0000256" key="7">
    <source>
        <dbReference type="RuleBase" id="RU000631"/>
    </source>
</evidence>
<protein>
    <recommendedName>
        <fullName evidence="5 6">Cell division protein FtsZ</fullName>
    </recommendedName>
</protein>
<dbReference type="eggNOG" id="COG0206">
    <property type="taxonomic scope" value="Bacteria"/>
</dbReference>
<dbReference type="InterPro" id="IPR003008">
    <property type="entry name" value="Tubulin_FtsZ_GTPase"/>
</dbReference>
<dbReference type="InterPro" id="IPR020805">
    <property type="entry name" value="Cell_div_FtsZ_CS"/>
</dbReference>
<dbReference type="PROSITE" id="PS01135">
    <property type="entry name" value="FTSZ_2"/>
    <property type="match status" value="1"/>
</dbReference>
<comment type="subunit">
    <text evidence="5">Homodimer. Polymerizes to form a dynamic ring structure in a strictly GTP-dependent manner. Interacts directly with several other division proteins.</text>
</comment>
<dbReference type="GO" id="GO:0005525">
    <property type="term" value="F:GTP binding"/>
    <property type="evidence" value="ECO:0007669"/>
    <property type="project" value="UniProtKB-UniRule"/>
</dbReference>
<dbReference type="PROSITE" id="PS01134">
    <property type="entry name" value="FTSZ_1"/>
    <property type="match status" value="1"/>
</dbReference>
<dbReference type="PANTHER" id="PTHR30314:SF3">
    <property type="entry name" value="MITOCHONDRIAL DIVISION PROTEIN FSZA"/>
    <property type="match status" value="1"/>
</dbReference>
<reference evidence="11 12" key="1">
    <citation type="submission" date="2010-03" db="EMBL/GenBank/DDBJ databases">
        <authorList>
            <person name="Glass J.I."/>
            <person name="Benders G.A."/>
            <person name="Durkin A.S."/>
            <person name="Farmerie W.G."/>
            <person name="Hlavinka K."/>
            <person name="Hostetler J."/>
            <person name="Jackson J."/>
            <person name="May M.A."/>
            <person name="Miller R.H."/>
            <person name="Paralanov V."/>
            <person name="Radune D."/>
            <person name="Szczypinski B."/>
            <person name="Brown D.R."/>
        </authorList>
    </citation>
    <scope>NUCLEOTIDE SEQUENCE [LARGE SCALE GENOMIC DNA]</scope>
    <source>
        <strain evidence="11 12">A21JP2</strain>
    </source>
</reference>
<dbReference type="NCBIfam" id="TIGR00065">
    <property type="entry name" value="ftsZ"/>
    <property type="match status" value="1"/>
</dbReference>
<keyword evidence="12" id="KW-1185">Reference proteome</keyword>
<dbReference type="OrthoDB" id="9813375at2"/>
<evidence type="ECO:0000313" key="12">
    <source>
        <dbReference type="Proteomes" id="UP000004757"/>
    </source>
</evidence>
<dbReference type="SUPFAM" id="SSF52490">
    <property type="entry name" value="Tubulin nucleotide-binding domain-like"/>
    <property type="match status" value="1"/>
</dbReference>
<name>D4XUX6_9BACT</name>
<evidence type="ECO:0000259" key="9">
    <source>
        <dbReference type="SMART" id="SM00864"/>
    </source>
</evidence>
<dbReference type="SUPFAM" id="SSF55307">
    <property type="entry name" value="Tubulin C-terminal domain-like"/>
    <property type="match status" value="1"/>
</dbReference>
<dbReference type="SMART" id="SM00864">
    <property type="entry name" value="Tubulin"/>
    <property type="match status" value="1"/>
</dbReference>
<comment type="caution">
    <text evidence="11">The sequence shown here is derived from an EMBL/GenBank/DDBJ whole genome shotgun (WGS) entry which is preliminary data.</text>
</comment>
<accession>D4XUX6</accession>
<dbReference type="InterPro" id="IPR036525">
    <property type="entry name" value="Tubulin/FtsZ_GTPase_sf"/>
</dbReference>
<dbReference type="STRING" id="747682.MALL_0133"/>
<dbReference type="InterPro" id="IPR045061">
    <property type="entry name" value="FtsZ/CetZ"/>
</dbReference>
<sequence>MQETNQNPFSNGTNDNSAHQNAARISLKVIGVGGAGNNAVELMLKDKYPNIEFIVANTDAQALTKNSCSKKIALGSKDSRGLGAGSDPDVGKKRANESSREIEDNLKGSDVVILTAGFGGGTGTGATPVIAQIAKNVGALTIAVITTPAKYEGKKKLNIALREIEVLKKSVDAYIVISNQKLDELFGEFPIEDAYKASNNSLKTTIIAIHDILYRTGKINIDYADVRKILDDSGLAVVALGTASGKDRAEKAINKAFANNLYTYNFQGAKRFLVNIQHDAKATGRDMSKAMDTIRQHLGVDEDDEDVDIIFGHETIPDVSEYFKVSIVAAGVDGKVTEQDNSNKVQPDFAATLNKEVEKIDVVETFRGFDVFEDNQEVERRARTYDKQATTSEINNYVNFEETQANENNEQKANDNKEKSGLWFDV</sequence>
<dbReference type="GO" id="GO:0003924">
    <property type="term" value="F:GTPase activity"/>
    <property type="evidence" value="ECO:0007669"/>
    <property type="project" value="UniProtKB-UniRule"/>
</dbReference>
<dbReference type="Gene3D" id="3.40.50.1440">
    <property type="entry name" value="Tubulin/FtsZ, GTPase domain"/>
    <property type="match status" value="1"/>
</dbReference>
<feature type="compositionally biased region" description="Basic and acidic residues" evidence="8">
    <location>
        <begin position="89"/>
        <end position="102"/>
    </location>
</feature>
<dbReference type="AlphaFoldDB" id="D4XUX6"/>
<evidence type="ECO:0000256" key="8">
    <source>
        <dbReference type="SAM" id="MobiDB-lite"/>
    </source>
</evidence>
<keyword evidence="2 5" id="KW-0547">Nucleotide-binding</keyword>
<dbReference type="InterPro" id="IPR018316">
    <property type="entry name" value="Tubulin/FtsZ_2-layer-sand-dom"/>
</dbReference>
<keyword evidence="3 5" id="KW-0342">GTP-binding</keyword>